<keyword evidence="2" id="KW-1185">Reference proteome</keyword>
<reference evidence="1 2" key="1">
    <citation type="submission" date="2013-08" db="EMBL/GenBank/DDBJ databases">
        <title>The genome sequence of Knoellia sinensis.</title>
        <authorList>
            <person name="Zhu W."/>
            <person name="Wang G."/>
        </authorList>
    </citation>
    <scope>NUCLEOTIDE SEQUENCE [LARGE SCALE GENOMIC DNA]</scope>
    <source>
        <strain evidence="1 2">KCTC 19936</strain>
    </source>
</reference>
<dbReference type="EMBL" id="AVPJ01000013">
    <property type="protein sequence ID" value="KGN31210.1"/>
    <property type="molecule type" value="Genomic_DNA"/>
</dbReference>
<dbReference type="Proteomes" id="UP000030002">
    <property type="component" value="Unassembled WGS sequence"/>
</dbReference>
<protein>
    <submittedName>
        <fullName evidence="1">Uncharacterized protein</fullName>
    </submittedName>
</protein>
<sequence length="29" mass="3346">MMVLSFSVFRVVLLLMPSIGRYAVWLAVF</sequence>
<organism evidence="1 2">
    <name type="scientific">Knoellia sinensis KCTC 19936</name>
    <dbReference type="NCBI Taxonomy" id="1385520"/>
    <lineage>
        <taxon>Bacteria</taxon>
        <taxon>Bacillati</taxon>
        <taxon>Actinomycetota</taxon>
        <taxon>Actinomycetes</taxon>
        <taxon>Micrococcales</taxon>
        <taxon>Intrasporangiaceae</taxon>
        <taxon>Knoellia</taxon>
    </lineage>
</organism>
<name>A0A0A0J1B9_9MICO</name>
<gene>
    <name evidence="1" type="ORF">N802_04985</name>
</gene>
<comment type="caution">
    <text evidence="1">The sequence shown here is derived from an EMBL/GenBank/DDBJ whole genome shotgun (WGS) entry which is preliminary data.</text>
</comment>
<accession>A0A0A0J1B9</accession>
<evidence type="ECO:0000313" key="2">
    <source>
        <dbReference type="Proteomes" id="UP000030002"/>
    </source>
</evidence>
<dbReference type="AlphaFoldDB" id="A0A0A0J1B9"/>
<proteinExistence type="predicted"/>
<evidence type="ECO:0000313" key="1">
    <source>
        <dbReference type="EMBL" id="KGN31210.1"/>
    </source>
</evidence>